<organism evidence="9 10">
    <name type="scientific">Lachnotalea glycerini</name>
    <dbReference type="NCBI Taxonomy" id="1763509"/>
    <lineage>
        <taxon>Bacteria</taxon>
        <taxon>Bacillati</taxon>
        <taxon>Bacillota</taxon>
        <taxon>Clostridia</taxon>
        <taxon>Lachnospirales</taxon>
        <taxon>Lachnospiraceae</taxon>
        <taxon>Lachnotalea</taxon>
    </lineage>
</organism>
<evidence type="ECO:0000256" key="5">
    <source>
        <dbReference type="ARBA" id="ARBA00022747"/>
    </source>
</evidence>
<evidence type="ECO:0000256" key="7">
    <source>
        <dbReference type="ARBA" id="ARBA00047942"/>
    </source>
</evidence>
<feature type="domain" description="Type II methyltransferase M.TaqI-like" evidence="8">
    <location>
        <begin position="76"/>
        <end position="211"/>
    </location>
</feature>
<comment type="caution">
    <text evidence="9">The sequence shown here is derived from an EMBL/GenBank/DDBJ whole genome shotgun (WGS) entry which is preliminary data.</text>
</comment>
<keyword evidence="3" id="KW-0808">Transferase</keyword>
<evidence type="ECO:0000256" key="6">
    <source>
        <dbReference type="ARBA" id="ARBA00023125"/>
    </source>
</evidence>
<evidence type="ECO:0000256" key="1">
    <source>
        <dbReference type="ARBA" id="ARBA00011900"/>
    </source>
</evidence>
<dbReference type="EMBL" id="QICS01000003">
    <property type="protein sequence ID" value="PXV91662.1"/>
    <property type="molecule type" value="Genomic_DNA"/>
</dbReference>
<dbReference type="PROSITE" id="PS00092">
    <property type="entry name" value="N6_MTASE"/>
    <property type="match status" value="1"/>
</dbReference>
<evidence type="ECO:0000313" key="10">
    <source>
        <dbReference type="Proteomes" id="UP000247523"/>
    </source>
</evidence>
<evidence type="ECO:0000313" key="9">
    <source>
        <dbReference type="EMBL" id="PXV91662.1"/>
    </source>
</evidence>
<evidence type="ECO:0000256" key="2">
    <source>
        <dbReference type="ARBA" id="ARBA00022603"/>
    </source>
</evidence>
<accession>A0A318EXX3</accession>
<evidence type="ECO:0000256" key="3">
    <source>
        <dbReference type="ARBA" id="ARBA00022679"/>
    </source>
</evidence>
<dbReference type="InterPro" id="IPR050953">
    <property type="entry name" value="N4_N6_ade-DNA_methylase"/>
</dbReference>
<keyword evidence="2 9" id="KW-0489">Methyltransferase</keyword>
<dbReference type="GO" id="GO:0032259">
    <property type="term" value="P:methylation"/>
    <property type="evidence" value="ECO:0007669"/>
    <property type="project" value="UniProtKB-KW"/>
</dbReference>
<dbReference type="PRINTS" id="PR00507">
    <property type="entry name" value="N12N6MTFRASE"/>
</dbReference>
<dbReference type="AlphaFoldDB" id="A0A318EXX3"/>
<dbReference type="RefSeq" id="WP_110290807.1">
    <property type="nucleotide sequence ID" value="NZ_QICS01000003.1"/>
</dbReference>
<dbReference type="GO" id="GO:0009307">
    <property type="term" value="P:DNA restriction-modification system"/>
    <property type="evidence" value="ECO:0007669"/>
    <property type="project" value="UniProtKB-KW"/>
</dbReference>
<dbReference type="InterPro" id="IPR002052">
    <property type="entry name" value="DNA_methylase_N6_adenine_CS"/>
</dbReference>
<evidence type="ECO:0000256" key="4">
    <source>
        <dbReference type="ARBA" id="ARBA00022691"/>
    </source>
</evidence>
<dbReference type="EC" id="2.1.1.72" evidence="1"/>
<protein>
    <recommendedName>
        <fullName evidence="1">site-specific DNA-methyltransferase (adenine-specific)</fullName>
        <ecNumber evidence="1">2.1.1.72</ecNumber>
    </recommendedName>
</protein>
<keyword evidence="6" id="KW-0238">DNA-binding</keyword>
<dbReference type="GO" id="GO:0003677">
    <property type="term" value="F:DNA binding"/>
    <property type="evidence" value="ECO:0007669"/>
    <property type="project" value="UniProtKB-KW"/>
</dbReference>
<comment type="catalytic activity">
    <reaction evidence="7">
        <text>a 2'-deoxyadenosine in DNA + S-adenosyl-L-methionine = an N(6)-methyl-2'-deoxyadenosine in DNA + S-adenosyl-L-homocysteine + H(+)</text>
        <dbReference type="Rhea" id="RHEA:15197"/>
        <dbReference type="Rhea" id="RHEA-COMP:12418"/>
        <dbReference type="Rhea" id="RHEA-COMP:12419"/>
        <dbReference type="ChEBI" id="CHEBI:15378"/>
        <dbReference type="ChEBI" id="CHEBI:57856"/>
        <dbReference type="ChEBI" id="CHEBI:59789"/>
        <dbReference type="ChEBI" id="CHEBI:90615"/>
        <dbReference type="ChEBI" id="CHEBI:90616"/>
        <dbReference type="EC" id="2.1.1.72"/>
    </reaction>
</comment>
<keyword evidence="4" id="KW-0949">S-adenosyl-L-methionine</keyword>
<dbReference type="Pfam" id="PF07669">
    <property type="entry name" value="Eco57I"/>
    <property type="match status" value="1"/>
</dbReference>
<reference evidence="9 10" key="1">
    <citation type="submission" date="2018-05" db="EMBL/GenBank/DDBJ databases">
        <title>Genomic Encyclopedia of Type Strains, Phase IV (KMG-IV): sequencing the most valuable type-strain genomes for metagenomic binning, comparative biology and taxonomic classification.</title>
        <authorList>
            <person name="Goeker M."/>
        </authorList>
    </citation>
    <scope>NUCLEOTIDE SEQUENCE [LARGE SCALE GENOMIC DNA]</scope>
    <source>
        <strain evidence="9 10">DSM 28816</strain>
    </source>
</reference>
<name>A0A318EXX3_9FIRM</name>
<keyword evidence="5" id="KW-0680">Restriction system</keyword>
<gene>
    <name evidence="9" type="ORF">C8E03_103220</name>
</gene>
<dbReference type="Proteomes" id="UP000247523">
    <property type="component" value="Unassembled WGS sequence"/>
</dbReference>
<dbReference type="InterPro" id="IPR029063">
    <property type="entry name" value="SAM-dependent_MTases_sf"/>
</dbReference>
<dbReference type="SUPFAM" id="SSF53335">
    <property type="entry name" value="S-adenosyl-L-methionine-dependent methyltransferases"/>
    <property type="match status" value="1"/>
</dbReference>
<sequence>MNEKCQVFTPENYVEKLLDCVGYNEQLYGKKVLENSCGDGKILVSIVGRYILDCKNNKIPNSKIKYGLEQDIYGIELDKKHYKKCLKNLKRVTEKEGITNVKWKIFNVDYLKWNTSINFEYIVGNPPYLTYSDMEESDRIFVKDNFTTCKEGKFDYCYAFIEKSILSLQNNGKMAYLIPSSIFKTVFGENLRNMMKNYISEIIDYTEEKIFDNALVKSAIMVIEKNRTLNQLNYTDVVNNNSIKIDIDKLIDKWFFSNNFNIGKREFGDYFQVSHVVATLLNEAYVIKKWEVEGNYIICEGYYIEQKVVRETATPRSRKYDKKELIIFPYYYENGNLNRYSTIDFEMKFPGATSYLNKNREKLDKRKKDENANWFEYGRSQALVGLDKEKLLVSTIITEKVNLYKLNRECIPYAGMYITPKNDEMSLQNAVDILRSDKFVEYVNAVGIHISGKSLRITSKDIMKYKF</sequence>
<evidence type="ECO:0000259" key="8">
    <source>
        <dbReference type="Pfam" id="PF07669"/>
    </source>
</evidence>
<dbReference type="PANTHER" id="PTHR33841">
    <property type="entry name" value="DNA METHYLTRANSFERASE YEEA-RELATED"/>
    <property type="match status" value="1"/>
</dbReference>
<dbReference type="PANTHER" id="PTHR33841:SF6">
    <property type="entry name" value="TYPE II METHYLTRANSFERASE M.HINDII"/>
    <property type="match status" value="1"/>
</dbReference>
<proteinExistence type="predicted"/>
<dbReference type="InterPro" id="IPR011639">
    <property type="entry name" value="MethylTrfase_TaqI-like_dom"/>
</dbReference>
<dbReference type="GO" id="GO:0009007">
    <property type="term" value="F:site-specific DNA-methyltransferase (adenine-specific) activity"/>
    <property type="evidence" value="ECO:0007669"/>
    <property type="project" value="UniProtKB-EC"/>
</dbReference>
<dbReference type="Gene3D" id="3.40.50.150">
    <property type="entry name" value="Vaccinia Virus protein VP39"/>
    <property type="match status" value="1"/>
</dbReference>